<dbReference type="SUPFAM" id="SSF54403">
    <property type="entry name" value="Cystatin/monellin"/>
    <property type="match status" value="1"/>
</dbReference>
<evidence type="ECO:0000259" key="7">
    <source>
        <dbReference type="Pfam" id="PF00031"/>
    </source>
</evidence>
<dbReference type="PANTHER" id="PTHR11414">
    <property type="entry name" value="CYSTATIN FAMILY MEMBER"/>
    <property type="match status" value="1"/>
</dbReference>
<keyword evidence="9" id="KW-1185">Reference proteome</keyword>
<dbReference type="EMBL" id="VCEA01020685">
    <property type="protein sequence ID" value="KAB0336504.1"/>
    <property type="molecule type" value="Genomic_DNA"/>
</dbReference>
<evidence type="ECO:0000256" key="4">
    <source>
        <dbReference type="ARBA" id="ARBA00022690"/>
    </source>
</evidence>
<dbReference type="AlphaFoldDB" id="A0A5N3UI00"/>
<organism evidence="8 9">
    <name type="scientific">Muntiacus muntjak</name>
    <name type="common">Barking deer</name>
    <name type="synonym">Indian muntjac</name>
    <dbReference type="NCBI Taxonomy" id="9888"/>
    <lineage>
        <taxon>Eukaryota</taxon>
        <taxon>Metazoa</taxon>
        <taxon>Chordata</taxon>
        <taxon>Craniata</taxon>
        <taxon>Vertebrata</taxon>
        <taxon>Euteleostomi</taxon>
        <taxon>Mammalia</taxon>
        <taxon>Eutheria</taxon>
        <taxon>Laurasiatheria</taxon>
        <taxon>Artiodactyla</taxon>
        <taxon>Ruminantia</taxon>
        <taxon>Pecora</taxon>
        <taxon>Cervidae</taxon>
        <taxon>Muntiacinae</taxon>
        <taxon>Muntiacus</taxon>
    </lineage>
</organism>
<feature type="domain" description="Cystatin" evidence="7">
    <location>
        <begin position="18"/>
        <end position="60"/>
    </location>
</feature>
<name>A0A5N3UI00_MUNMU</name>
<accession>A0A5N3UI00</accession>
<keyword evidence="4" id="KW-0646">Protease inhibitor</keyword>
<reference evidence="8 9" key="1">
    <citation type="submission" date="2019-06" db="EMBL/GenBank/DDBJ databases">
        <title>Discovery of a novel chromosome fission-fusion reversal in muntjac.</title>
        <authorList>
            <person name="Mudd A.B."/>
            <person name="Bredeson J.V."/>
            <person name="Baum R."/>
            <person name="Hockemeyer D."/>
            <person name="Rokhsar D.S."/>
        </authorList>
    </citation>
    <scope>NUCLEOTIDE SEQUENCE [LARGE SCALE GENOMIC DNA]</scope>
    <source>
        <strain evidence="8">UTSW_UCB_Mm</strain>
        <tissue evidence="8">Fibroblast cell line</tissue>
    </source>
</reference>
<evidence type="ECO:0000256" key="6">
    <source>
        <dbReference type="ARBA" id="ARBA00022990"/>
    </source>
</evidence>
<dbReference type="GO" id="GO:0004869">
    <property type="term" value="F:cysteine-type endopeptidase inhibitor activity"/>
    <property type="evidence" value="ECO:0007669"/>
    <property type="project" value="UniProtKB-KW"/>
</dbReference>
<evidence type="ECO:0000313" key="8">
    <source>
        <dbReference type="EMBL" id="KAB0336504.1"/>
    </source>
</evidence>
<dbReference type="Gene3D" id="3.10.450.10">
    <property type="match status" value="1"/>
</dbReference>
<proteinExistence type="inferred from homology"/>
<evidence type="ECO:0000256" key="3">
    <source>
        <dbReference type="ARBA" id="ARBA00022490"/>
    </source>
</evidence>
<comment type="subcellular location">
    <subcellularLocation>
        <location evidence="1">Cytoplasm</location>
    </subcellularLocation>
</comment>
<protein>
    <recommendedName>
        <fullName evidence="7">Cystatin domain-containing protein</fullName>
    </recommendedName>
</protein>
<keyword evidence="6" id="KW-0007">Acetylation</keyword>
<evidence type="ECO:0000256" key="5">
    <source>
        <dbReference type="ARBA" id="ARBA00022704"/>
    </source>
</evidence>
<dbReference type="PANTHER" id="PTHR11414:SF22">
    <property type="entry name" value="CYSTATIN-B"/>
    <property type="match status" value="1"/>
</dbReference>
<comment type="caution">
    <text evidence="8">The sequence shown here is derived from an EMBL/GenBank/DDBJ whole genome shotgun (WGS) entry which is preliminary data.</text>
</comment>
<gene>
    <name evidence="8" type="ORF">FD754_025638</name>
</gene>
<keyword evidence="5" id="KW-0789">Thiol protease inhibitor</keyword>
<dbReference type="InterPro" id="IPR046350">
    <property type="entry name" value="Cystatin_sf"/>
</dbReference>
<dbReference type="InterPro" id="IPR000010">
    <property type="entry name" value="Cystatin_dom"/>
</dbReference>
<evidence type="ECO:0000256" key="2">
    <source>
        <dbReference type="ARBA" id="ARBA00009403"/>
    </source>
</evidence>
<sequence>MPILEKGKRNDTKNSFLSFLIRVKSQLEEKVDRKFPMFKAVEFRSQVVAGMNYLIKVAMSSAQSLGT</sequence>
<keyword evidence="3" id="KW-0963">Cytoplasm</keyword>
<comment type="similarity">
    <text evidence="2">Belongs to the cystatin family.</text>
</comment>
<dbReference type="InterPro" id="IPR001713">
    <property type="entry name" value="Prot_inh_stefin"/>
</dbReference>
<evidence type="ECO:0000313" key="9">
    <source>
        <dbReference type="Proteomes" id="UP000326458"/>
    </source>
</evidence>
<dbReference type="GO" id="GO:0005829">
    <property type="term" value="C:cytosol"/>
    <property type="evidence" value="ECO:0007669"/>
    <property type="project" value="TreeGrafter"/>
</dbReference>
<dbReference type="Pfam" id="PF00031">
    <property type="entry name" value="Cystatin"/>
    <property type="match status" value="1"/>
</dbReference>
<evidence type="ECO:0000256" key="1">
    <source>
        <dbReference type="ARBA" id="ARBA00004496"/>
    </source>
</evidence>
<dbReference type="PRINTS" id="PR00295">
    <property type="entry name" value="STEFINA"/>
</dbReference>
<dbReference type="Proteomes" id="UP000326458">
    <property type="component" value="Unassembled WGS sequence"/>
</dbReference>